<accession>A0AAN8EVJ9</accession>
<dbReference type="GO" id="GO:0003676">
    <property type="term" value="F:nucleic acid binding"/>
    <property type="evidence" value="ECO:0007669"/>
    <property type="project" value="InterPro"/>
</dbReference>
<name>A0AAN8EVJ9_TRICO</name>
<evidence type="ECO:0000313" key="2">
    <source>
        <dbReference type="Proteomes" id="UP001331761"/>
    </source>
</evidence>
<reference evidence="1 2" key="1">
    <citation type="submission" date="2019-10" db="EMBL/GenBank/DDBJ databases">
        <title>Assembly and Annotation for the nematode Trichostrongylus colubriformis.</title>
        <authorList>
            <person name="Martin J."/>
        </authorList>
    </citation>
    <scope>NUCLEOTIDE SEQUENCE [LARGE SCALE GENOMIC DNA]</scope>
    <source>
        <strain evidence="1">G859</strain>
        <tissue evidence="1">Whole worm</tissue>
    </source>
</reference>
<keyword evidence="2" id="KW-1185">Reference proteome</keyword>
<dbReference type="InterPro" id="IPR036397">
    <property type="entry name" value="RNaseH_sf"/>
</dbReference>
<protein>
    <submittedName>
        <fullName evidence="1">Uncharacterized protein</fullName>
    </submittedName>
</protein>
<dbReference type="Gene3D" id="3.30.420.10">
    <property type="entry name" value="Ribonuclease H-like superfamily/Ribonuclease H"/>
    <property type="match status" value="1"/>
</dbReference>
<evidence type="ECO:0000313" key="1">
    <source>
        <dbReference type="EMBL" id="KAK5964554.1"/>
    </source>
</evidence>
<gene>
    <name evidence="1" type="ORF">GCK32_009159</name>
</gene>
<organism evidence="1 2">
    <name type="scientific">Trichostrongylus colubriformis</name>
    <name type="common">Black scour worm</name>
    <dbReference type="NCBI Taxonomy" id="6319"/>
    <lineage>
        <taxon>Eukaryota</taxon>
        <taxon>Metazoa</taxon>
        <taxon>Ecdysozoa</taxon>
        <taxon>Nematoda</taxon>
        <taxon>Chromadorea</taxon>
        <taxon>Rhabditida</taxon>
        <taxon>Rhabditina</taxon>
        <taxon>Rhabditomorpha</taxon>
        <taxon>Strongyloidea</taxon>
        <taxon>Trichostrongylidae</taxon>
        <taxon>Trichostrongylus</taxon>
    </lineage>
</organism>
<comment type="caution">
    <text evidence="1">The sequence shown here is derived from an EMBL/GenBank/DDBJ whole genome shotgun (WGS) entry which is preliminary data.</text>
</comment>
<dbReference type="AlphaFoldDB" id="A0AAN8EVJ9"/>
<dbReference type="EMBL" id="WIXE01025658">
    <property type="protein sequence ID" value="KAK5964554.1"/>
    <property type="molecule type" value="Genomic_DNA"/>
</dbReference>
<sequence length="97" mass="10742">MEMDAVTMAARMAHMLKEALEEAVSIGTIVILTDSEVALGWLGKYSVNKDAGVLVKNRIQEIRRIIADLMTFVRFGHVRTNENLADLAVPREDSPTS</sequence>
<dbReference type="Proteomes" id="UP001331761">
    <property type="component" value="Unassembled WGS sequence"/>
</dbReference>
<proteinExistence type="predicted"/>